<accession>A0AAF0EBH6</accession>
<dbReference type="AlphaFoldDB" id="A0AAF0EBH6"/>
<feature type="chain" id="PRO_5042209332" evidence="1">
    <location>
        <begin position="16"/>
        <end position="141"/>
    </location>
</feature>
<proteinExistence type="predicted"/>
<feature type="signal peptide" evidence="1">
    <location>
        <begin position="1"/>
        <end position="15"/>
    </location>
</feature>
<keyword evidence="3" id="KW-1185">Reference proteome</keyword>
<dbReference type="EMBL" id="CP119900">
    <property type="protein sequence ID" value="WFD21485.1"/>
    <property type="molecule type" value="Genomic_DNA"/>
</dbReference>
<keyword evidence="1" id="KW-0732">Signal</keyword>
<protein>
    <submittedName>
        <fullName evidence="2">Uncharacterized protein</fullName>
    </submittedName>
</protein>
<evidence type="ECO:0000256" key="1">
    <source>
        <dbReference type="SAM" id="SignalP"/>
    </source>
</evidence>
<evidence type="ECO:0000313" key="3">
    <source>
        <dbReference type="Proteomes" id="UP001214415"/>
    </source>
</evidence>
<organism evidence="2 3">
    <name type="scientific">Malassezia equina</name>
    <dbReference type="NCBI Taxonomy" id="1381935"/>
    <lineage>
        <taxon>Eukaryota</taxon>
        <taxon>Fungi</taxon>
        <taxon>Dikarya</taxon>
        <taxon>Basidiomycota</taxon>
        <taxon>Ustilaginomycotina</taxon>
        <taxon>Malasseziomycetes</taxon>
        <taxon>Malasseziales</taxon>
        <taxon>Malasseziaceae</taxon>
        <taxon>Malassezia</taxon>
    </lineage>
</organism>
<evidence type="ECO:0000313" key="2">
    <source>
        <dbReference type="EMBL" id="WFD21485.1"/>
    </source>
</evidence>
<sequence length="141" mass="14437">MRVAAALCFVVPVLAQSSSSSSQAPSPAPSQASLAQSVSNDYYTPKKTFTPATTFESAQQGHPTTIVGVGPSLMPSSYTWVYTVPDSTVRGPANQTLSSVMAAQGHTPGASNLQPAPGALQSAWPLGSWPLCGSSDDVSIP</sequence>
<name>A0AAF0EBH6_9BASI</name>
<reference evidence="2" key="1">
    <citation type="submission" date="2023-03" db="EMBL/GenBank/DDBJ databases">
        <title>Mating type loci evolution in Malassezia.</title>
        <authorList>
            <person name="Coelho M.A."/>
        </authorList>
    </citation>
    <scope>NUCLEOTIDE SEQUENCE</scope>
    <source>
        <strain evidence="2">CBS 12830</strain>
    </source>
</reference>
<dbReference type="Proteomes" id="UP001214415">
    <property type="component" value="Chromosome 1"/>
</dbReference>
<gene>
    <name evidence="2" type="ORF">MEQU1_000137</name>
</gene>